<feature type="compositionally biased region" description="Basic residues" evidence="6">
    <location>
        <begin position="221"/>
        <end position="230"/>
    </location>
</feature>
<keyword evidence="9" id="KW-1185">Reference proteome</keyword>
<dbReference type="GO" id="GO:0003677">
    <property type="term" value="F:DNA binding"/>
    <property type="evidence" value="ECO:0007669"/>
    <property type="project" value="InterPro"/>
</dbReference>
<accession>A0A9W7IWR0</accession>
<dbReference type="AlphaFoldDB" id="A0A9W7IWR0"/>
<keyword evidence="4" id="KW-0862">Zinc</keyword>
<evidence type="ECO:0000256" key="6">
    <source>
        <dbReference type="SAM" id="MobiDB-lite"/>
    </source>
</evidence>
<keyword evidence="3" id="KW-0863">Zinc-finger</keyword>
<evidence type="ECO:0000259" key="7">
    <source>
        <dbReference type="SMART" id="SM00734"/>
    </source>
</evidence>
<evidence type="ECO:0000256" key="5">
    <source>
        <dbReference type="ARBA" id="ARBA00023204"/>
    </source>
</evidence>
<evidence type="ECO:0000256" key="3">
    <source>
        <dbReference type="ARBA" id="ARBA00022771"/>
    </source>
</evidence>
<comment type="caution">
    <text evidence="8">The sequence shown here is derived from an EMBL/GenBank/DDBJ whole genome shotgun (WGS) entry which is preliminary data.</text>
</comment>
<proteinExistence type="predicted"/>
<dbReference type="SMART" id="SM00734">
    <property type="entry name" value="ZnF_Rad18"/>
    <property type="match status" value="1"/>
</dbReference>
<dbReference type="GO" id="GO:0006281">
    <property type="term" value="P:DNA repair"/>
    <property type="evidence" value="ECO:0007669"/>
    <property type="project" value="UniProtKB-KW"/>
</dbReference>
<dbReference type="InterPro" id="IPR006642">
    <property type="entry name" value="Rad18_UBZ4"/>
</dbReference>
<dbReference type="EMBL" id="BSYR01000038">
    <property type="protein sequence ID" value="GMJ04026.1"/>
    <property type="molecule type" value="Genomic_DNA"/>
</dbReference>
<dbReference type="PANTHER" id="PTHR36892">
    <property type="entry name" value="OS01G0201800 PROTEIN"/>
    <property type="match status" value="1"/>
</dbReference>
<keyword evidence="1" id="KW-0479">Metal-binding</keyword>
<name>A0A9W7IWR0_HIBTR</name>
<evidence type="ECO:0000256" key="2">
    <source>
        <dbReference type="ARBA" id="ARBA00022763"/>
    </source>
</evidence>
<feature type="compositionally biased region" description="Polar residues" evidence="6">
    <location>
        <begin position="44"/>
        <end position="54"/>
    </location>
</feature>
<feature type="region of interest" description="Disordered" evidence="6">
    <location>
        <begin position="221"/>
        <end position="247"/>
    </location>
</feature>
<keyword evidence="2" id="KW-0227">DNA damage</keyword>
<dbReference type="Proteomes" id="UP001165190">
    <property type="component" value="Unassembled WGS sequence"/>
</dbReference>
<dbReference type="OrthoDB" id="678085at2759"/>
<organism evidence="8 9">
    <name type="scientific">Hibiscus trionum</name>
    <name type="common">Flower of an hour</name>
    <dbReference type="NCBI Taxonomy" id="183268"/>
    <lineage>
        <taxon>Eukaryota</taxon>
        <taxon>Viridiplantae</taxon>
        <taxon>Streptophyta</taxon>
        <taxon>Embryophyta</taxon>
        <taxon>Tracheophyta</taxon>
        <taxon>Spermatophyta</taxon>
        <taxon>Magnoliopsida</taxon>
        <taxon>eudicotyledons</taxon>
        <taxon>Gunneridae</taxon>
        <taxon>Pentapetalae</taxon>
        <taxon>rosids</taxon>
        <taxon>malvids</taxon>
        <taxon>Malvales</taxon>
        <taxon>Malvaceae</taxon>
        <taxon>Malvoideae</taxon>
        <taxon>Hibiscus</taxon>
    </lineage>
</organism>
<sequence length="1220" mass="136213">MAVVFEGFSIREYASKMRSIDVVKCWPFTRPSSSSSSSDDGDENGNSKISKQTMESLLPPITVTKFRWWSEELDLLKSTELRGSSSSMEKSKLLEKKPRPRNQSDSLQVNLHVGEKSDERSDMLECPVCGAFAASTVNALNAHVDSCLAQASRQERRQMRIPTKPTKSRTPKKRSITEIFAAAPQIHKLDDAPHEHESGSLERPRKKKKVAILKKLVNKRRKLKKKKNNKKGGLIANKENGSKLKLQTPVKFNRKENNTSCNRVSNAISILGEKPSLKCMSAKKKNKVVQASQLIVDHEKPSSTVCGVLKPGKRTSGQNAVICNLRATTQASTCGIQHSVRHVSFSGKDDILGPYKKHVASFEENICHVESDSFELLEEGHQNDGDKEFLTREINTSDGEDASFSTENGISVQAVKEKQPMPDIHYNVDIPKFLGPCTLAQENTNNFSDRSLPPDQVVLDSGNMHRSNQGNQSAFHSPPYAVAPRLLSAVKETQNPFVNSQVCGGVSATLNCSSQFIDYFGDRTQEVSISSKENPRASLYPSSSGFALSKSANETASFTSQFASQNVFRHALSHQPIYRPTSSELRGRLYPFPDCEQKEVALREKFRDEEFFGLPLNSLGELVQSNSNGKGGFDQLKKPSLTPGSSNSINNLLLPRTIDDHSMMKGKPNYQLSLFPAQKHTKENTTVYSSARLGATELQGHRKDGFFTDSERRCNRFDDLMDSDINLMNISFSGCRQYDQFRNRKEKDMSCAMESSEKMFLSSAPTMRLMGKDVTICQSSDERRGYADAPKSTSFQNSCDDKHFEQEWLLDPASGKCKEAPVRQFEIARNQVFPRNVNMKPSECNFFQPSLNWQANLEFQNSSSIMNVQDPNPSSRHFAHPHTSHAIFDNGADFHESFVSRTEALRVSSRQPAVSASHRNYQNKNGSSVEFENNQNLPNAGKSSFNFPFLHPDHVEHVQTSWCRESSKSLIPRLLQATQQVQAPNTPQLFPEVGGRCCPHTARTSFLINRLVPRFPIVSYDHSSMISCSRMESSAAPLIPSLPVIKPTSVNLSQRNGMMFKDGMKSKIVSTQDLDISHKARKRPAVKEDYLMKPTKVTNLGIRDESRAATRLTREHFIDDIQHNMGSLEIEPESDEASVGGWIPNKAQCNGFGLSAGIESSKVDSYGVTKLSPIKLSPGVKHILKPNQNADQDNSRLIHSTIHFASLTECGTKSKMIYRF</sequence>
<evidence type="ECO:0000313" key="8">
    <source>
        <dbReference type="EMBL" id="GMJ04026.1"/>
    </source>
</evidence>
<evidence type="ECO:0000256" key="4">
    <source>
        <dbReference type="ARBA" id="ARBA00022833"/>
    </source>
</evidence>
<evidence type="ECO:0000313" key="9">
    <source>
        <dbReference type="Proteomes" id="UP001165190"/>
    </source>
</evidence>
<keyword evidence="5" id="KW-0234">DNA repair</keyword>
<reference evidence="8" key="1">
    <citation type="submission" date="2023-05" db="EMBL/GenBank/DDBJ databases">
        <title>Genome and transcriptome analyses reveal genes involved in the formation of fine ridges on petal epidermal cells in Hibiscus trionum.</title>
        <authorList>
            <person name="Koshimizu S."/>
            <person name="Masuda S."/>
            <person name="Ishii T."/>
            <person name="Shirasu K."/>
            <person name="Hoshino A."/>
            <person name="Arita M."/>
        </authorList>
    </citation>
    <scope>NUCLEOTIDE SEQUENCE</scope>
    <source>
        <strain evidence="8">Hamamatsu line</strain>
    </source>
</reference>
<gene>
    <name evidence="8" type="ORF">HRI_004071800</name>
</gene>
<feature type="region of interest" description="Disordered" evidence="6">
    <location>
        <begin position="86"/>
        <end position="106"/>
    </location>
</feature>
<feature type="domain" description="UBZ4-type" evidence="7">
    <location>
        <begin position="123"/>
        <end position="148"/>
    </location>
</feature>
<feature type="region of interest" description="Disordered" evidence="6">
    <location>
        <begin position="30"/>
        <end position="54"/>
    </location>
</feature>
<dbReference type="GO" id="GO:0008270">
    <property type="term" value="F:zinc ion binding"/>
    <property type="evidence" value="ECO:0007669"/>
    <property type="project" value="UniProtKB-KW"/>
</dbReference>
<evidence type="ECO:0000256" key="1">
    <source>
        <dbReference type="ARBA" id="ARBA00022723"/>
    </source>
</evidence>
<protein>
    <recommendedName>
        <fullName evidence="7">UBZ4-type domain-containing protein</fullName>
    </recommendedName>
</protein>
<dbReference type="PANTHER" id="PTHR36892:SF1">
    <property type="entry name" value="OS05G0518200 PROTEIN"/>
    <property type="match status" value="1"/>
</dbReference>